<evidence type="ECO:0000256" key="2">
    <source>
        <dbReference type="ARBA" id="ARBA00022670"/>
    </source>
</evidence>
<dbReference type="InterPro" id="IPR043504">
    <property type="entry name" value="Peptidase_S1_PA_chymotrypsin"/>
</dbReference>
<reference evidence="5" key="2">
    <citation type="journal article" date="2021" name="PeerJ">
        <title>Extensive microbial diversity within the chicken gut microbiome revealed by metagenomics and culture.</title>
        <authorList>
            <person name="Gilroy R."/>
            <person name="Ravi A."/>
            <person name="Getino M."/>
            <person name="Pursley I."/>
            <person name="Horton D.L."/>
            <person name="Alikhan N.F."/>
            <person name="Baker D."/>
            <person name="Gharbi K."/>
            <person name="Hall N."/>
            <person name="Watson M."/>
            <person name="Adriaenssens E.M."/>
            <person name="Foster-Nyarko E."/>
            <person name="Jarju S."/>
            <person name="Secka A."/>
            <person name="Antonio M."/>
            <person name="Oren A."/>
            <person name="Chaudhuri R.R."/>
            <person name="La Ragione R."/>
            <person name="Hildebrand F."/>
            <person name="Pallen M.J."/>
        </authorList>
    </citation>
    <scope>NUCLEOTIDE SEQUENCE</scope>
    <source>
        <strain evidence="5">ChiW25-3613</strain>
    </source>
</reference>
<feature type="chain" id="PRO_5038648996" evidence="4">
    <location>
        <begin position="30"/>
        <end position="493"/>
    </location>
</feature>
<comment type="similarity">
    <text evidence="1">Belongs to the peptidase S1C family.</text>
</comment>
<keyword evidence="4" id="KW-0732">Signal</keyword>
<evidence type="ECO:0000256" key="4">
    <source>
        <dbReference type="SAM" id="SignalP"/>
    </source>
</evidence>
<dbReference type="PRINTS" id="PR00834">
    <property type="entry name" value="PROTEASES2C"/>
</dbReference>
<dbReference type="InterPro" id="IPR051201">
    <property type="entry name" value="Chloro_Bact_Ser_Proteases"/>
</dbReference>
<dbReference type="Pfam" id="PF13365">
    <property type="entry name" value="Trypsin_2"/>
    <property type="match status" value="1"/>
</dbReference>
<dbReference type="PROSITE" id="PS51257">
    <property type="entry name" value="PROKAR_LIPOPROTEIN"/>
    <property type="match status" value="1"/>
</dbReference>
<dbReference type="Proteomes" id="UP000824179">
    <property type="component" value="Unassembled WGS sequence"/>
</dbReference>
<dbReference type="InterPro" id="IPR036034">
    <property type="entry name" value="PDZ_sf"/>
</dbReference>
<evidence type="ECO:0000313" key="6">
    <source>
        <dbReference type="Proteomes" id="UP000824179"/>
    </source>
</evidence>
<feature type="signal peptide" evidence="4">
    <location>
        <begin position="1"/>
        <end position="29"/>
    </location>
</feature>
<dbReference type="EMBL" id="DVHB01000114">
    <property type="protein sequence ID" value="HIR40033.1"/>
    <property type="molecule type" value="Genomic_DNA"/>
</dbReference>
<keyword evidence="2 5" id="KW-0645">Protease</keyword>
<dbReference type="GO" id="GO:0006508">
    <property type="term" value="P:proteolysis"/>
    <property type="evidence" value="ECO:0007669"/>
    <property type="project" value="UniProtKB-KW"/>
</dbReference>
<dbReference type="SUPFAM" id="SSF50494">
    <property type="entry name" value="Trypsin-like serine proteases"/>
    <property type="match status" value="1"/>
</dbReference>
<sequence length="493" mass="53312">MKIRVKLFLAACLAATVSCGICLSGCGEAADSNVYMVSMEYTGSDGLQDIYTITYSDGTTSSFKVTNGEDGKDLTVTEIYEEYKQAVGDEDITFEEFLSEYFTVSDNSQAQAIYRNLYSVMKIYTEFVVSENYSMRPGMMGTVSDTTVYTGSAVIYDMDSSADGYTYIVTNYHVVYLDEANATYNGGSKIAKKIYGYLYGSEGAPVAATDENTNTVLKDEDGYTLYDYGEYGIALEYVGGSVSSDIAVLRVKTQDILAINPEAQAVTLADDYHVGESAVAIGNPESQGISVTQGIVSVESDYISLDIDGTTRSYRSIRIDTPLYSGNSGGGLFNAEGELIGITNAGYTENENMNYAVPIQIVRGVADNIIHYYESGDNGGCAYQITLGITVSTQNSKYVYDAEKGYGEVCEGVVVNSVEEGSVSEAMGVQSGDIIKKIVISGTEYEINRSFDISDLKLTMREGDTIEFVVERGGQLVNSQTYTLTAAQFAAID</sequence>
<organism evidence="5 6">
    <name type="scientific">Candidatus Coproplasma stercoripullorum</name>
    <dbReference type="NCBI Taxonomy" id="2840751"/>
    <lineage>
        <taxon>Bacteria</taxon>
        <taxon>Bacillati</taxon>
        <taxon>Bacillota</taxon>
        <taxon>Clostridia</taxon>
        <taxon>Eubacteriales</taxon>
        <taxon>Candidatus Coproplasma</taxon>
    </lineage>
</organism>
<gene>
    <name evidence="5" type="ORF">IAB90_06610</name>
</gene>
<dbReference type="InterPro" id="IPR001940">
    <property type="entry name" value="Peptidase_S1C"/>
</dbReference>
<dbReference type="Gene3D" id="2.40.10.10">
    <property type="entry name" value="Trypsin-like serine proteases"/>
    <property type="match status" value="2"/>
</dbReference>
<evidence type="ECO:0000256" key="1">
    <source>
        <dbReference type="ARBA" id="ARBA00010541"/>
    </source>
</evidence>
<dbReference type="AlphaFoldDB" id="A0A9D1AGS5"/>
<dbReference type="Gene3D" id="2.30.42.10">
    <property type="match status" value="1"/>
</dbReference>
<keyword evidence="3" id="KW-0378">Hydrolase</keyword>
<proteinExistence type="inferred from homology"/>
<dbReference type="PANTHER" id="PTHR43343:SF3">
    <property type="entry name" value="PROTEASE DO-LIKE 8, CHLOROPLASTIC"/>
    <property type="match status" value="1"/>
</dbReference>
<dbReference type="InterPro" id="IPR009003">
    <property type="entry name" value="Peptidase_S1_PA"/>
</dbReference>
<protein>
    <submittedName>
        <fullName evidence="5">Serine protease</fullName>
    </submittedName>
</protein>
<dbReference type="SUPFAM" id="SSF50156">
    <property type="entry name" value="PDZ domain-like"/>
    <property type="match status" value="1"/>
</dbReference>
<comment type="caution">
    <text evidence="5">The sequence shown here is derived from an EMBL/GenBank/DDBJ whole genome shotgun (WGS) entry which is preliminary data.</text>
</comment>
<accession>A0A9D1AGS5</accession>
<name>A0A9D1AGS5_9FIRM</name>
<evidence type="ECO:0000313" key="5">
    <source>
        <dbReference type="EMBL" id="HIR40033.1"/>
    </source>
</evidence>
<evidence type="ECO:0000256" key="3">
    <source>
        <dbReference type="ARBA" id="ARBA00022801"/>
    </source>
</evidence>
<dbReference type="GO" id="GO:0004252">
    <property type="term" value="F:serine-type endopeptidase activity"/>
    <property type="evidence" value="ECO:0007669"/>
    <property type="project" value="InterPro"/>
</dbReference>
<reference evidence="5" key="1">
    <citation type="submission" date="2020-10" db="EMBL/GenBank/DDBJ databases">
        <authorList>
            <person name="Gilroy R."/>
        </authorList>
    </citation>
    <scope>NUCLEOTIDE SEQUENCE</scope>
    <source>
        <strain evidence="5">ChiW25-3613</strain>
    </source>
</reference>
<dbReference type="PANTHER" id="PTHR43343">
    <property type="entry name" value="PEPTIDASE S12"/>
    <property type="match status" value="1"/>
</dbReference>